<evidence type="ECO:0000313" key="3">
    <source>
        <dbReference type="Ensembl" id="ENSXCOP00000022823.1"/>
    </source>
</evidence>
<dbReference type="PANTHER" id="PTHR46583">
    <property type="entry name" value="REGULATOR OF G-PROTEIN SIGNALING 22"/>
    <property type="match status" value="1"/>
</dbReference>
<evidence type="ECO:0000259" key="2">
    <source>
        <dbReference type="PROSITE" id="PS50132"/>
    </source>
</evidence>
<dbReference type="InterPro" id="IPR036305">
    <property type="entry name" value="RGS_sf"/>
</dbReference>
<name>A0A3B5MEW1_9TELE</name>
<dbReference type="SMART" id="SM00315">
    <property type="entry name" value="RGS"/>
    <property type="match status" value="1"/>
</dbReference>
<organism evidence="3 4">
    <name type="scientific">Xiphophorus couchianus</name>
    <name type="common">Monterrey platyfish</name>
    <dbReference type="NCBI Taxonomy" id="32473"/>
    <lineage>
        <taxon>Eukaryota</taxon>
        <taxon>Metazoa</taxon>
        <taxon>Chordata</taxon>
        <taxon>Craniata</taxon>
        <taxon>Vertebrata</taxon>
        <taxon>Euteleostomi</taxon>
        <taxon>Actinopterygii</taxon>
        <taxon>Neopterygii</taxon>
        <taxon>Teleostei</taxon>
        <taxon>Neoteleostei</taxon>
        <taxon>Acanthomorphata</taxon>
        <taxon>Ovalentaria</taxon>
        <taxon>Atherinomorphae</taxon>
        <taxon>Cyprinodontiformes</taxon>
        <taxon>Poeciliidae</taxon>
        <taxon>Poeciliinae</taxon>
        <taxon>Xiphophorus</taxon>
    </lineage>
</organism>
<feature type="compositionally biased region" description="Basic and acidic residues" evidence="1">
    <location>
        <begin position="857"/>
        <end position="868"/>
    </location>
</feature>
<dbReference type="PROSITE" id="PS50132">
    <property type="entry name" value="RGS"/>
    <property type="match status" value="2"/>
</dbReference>
<evidence type="ECO:0000256" key="1">
    <source>
        <dbReference type="SAM" id="MobiDB-lite"/>
    </source>
</evidence>
<dbReference type="InterPro" id="IPR016137">
    <property type="entry name" value="RGS"/>
</dbReference>
<sequence length="889" mass="103824">FLSLPSFSEALVYNQQSGLFEVVSGKADIIAKQISATLKLYKSILLSDDPKAFSKMPPVPDICFAVVCLHKEEGIQWIKEKRLPFFLQSDCYHEYRLTKLLFQWKPTFWSHDLKNWLTTNVSDVKSCPSHTHSKTRSFSFFSLSSSGVECEQTQELHSSSDLSDNLTAEEQPEYFASKVVNQVLKEAVDVLDGQKQAETSESLSQPDLSRTDDQHEANKDEAKPERKKSAPLNSAKNSRDKPEEVKKSPVLCWEVSSAENRPGLDEFKEFLRGTSGEKLLNLWMDIQTLIALQTEERKKRYLVLLRNCYLRNSSPCCLNGELLARLGLSNSPCWIEEKLFSVQELLTEPLLSYWCGPQFRFIFAMSPVPVSIQPINLHTSSICPTGYLDLNLHFYKVAYTVVYIFPKMSAKCETPFGRRVKPMMTSLFIEFQTGLYFTQYCEKSGNKLWVNAVYFWTDLQHYHELFHQEQMDPYSVQREAQVLYSTYISSFARRNINVKTETRREVYNKLRPAFEELFDRVEEHALDILLEPWTQLNQRDKESFLQVRGSTKQRGGIYRKMRFIQRFNFFLFLCSIHLLCWLDLERYKAIFKGNKRARLEKTTLIVKKYLNEDYFFGPDSPATKEQQEDVFKAGGEEKLQSESLSNIVVIAIQEIIRRYLEETWVPLFLSSKEFLERQKIKEREKNLLTKKQTKRNSMTVGSVMSTSRDILLFRRALLNPSTCKQFQDYVSVKGELLENDVRFWVEVQRYKDLCHSHSNLTIIQQKISTIINCFINSSMPPSVQINISHEQARRILERRRELGPYIFREAQIAVFSELLKLWPKFQVLSRNLSKAELIPLLQEKRAKHKAKIRKQRRLEEEESEKKAQVDPNKQTNKTEVIRNQIVLQD</sequence>
<dbReference type="Pfam" id="PF00615">
    <property type="entry name" value="RGS"/>
    <property type="match status" value="2"/>
</dbReference>
<keyword evidence="4" id="KW-1185">Reference proteome</keyword>
<feature type="region of interest" description="Disordered" evidence="1">
    <location>
        <begin position="195"/>
        <end position="243"/>
    </location>
</feature>
<dbReference type="GeneTree" id="ENSGT00500000044936"/>
<reference evidence="3" key="1">
    <citation type="submission" date="2025-08" db="UniProtKB">
        <authorList>
            <consortium name="Ensembl"/>
        </authorList>
    </citation>
    <scope>IDENTIFICATION</scope>
</reference>
<dbReference type="GO" id="GO:0001965">
    <property type="term" value="F:G-protein alpha-subunit binding"/>
    <property type="evidence" value="ECO:0007669"/>
    <property type="project" value="InterPro"/>
</dbReference>
<protein>
    <recommendedName>
        <fullName evidence="2">RGS domain-containing protein</fullName>
    </recommendedName>
</protein>
<dbReference type="PANTHER" id="PTHR46583:SF1">
    <property type="entry name" value="REGULATOR OF G-PROTEIN SIGNALING 22"/>
    <property type="match status" value="1"/>
</dbReference>
<evidence type="ECO:0000313" key="4">
    <source>
        <dbReference type="Proteomes" id="UP000261380"/>
    </source>
</evidence>
<dbReference type="AlphaFoldDB" id="A0A3B5MEW1"/>
<feature type="region of interest" description="Disordered" evidence="1">
    <location>
        <begin position="851"/>
        <end position="875"/>
    </location>
</feature>
<dbReference type="Ensembl" id="ENSXCOT00000023099.1">
    <property type="protein sequence ID" value="ENSXCOP00000022823.1"/>
    <property type="gene ID" value="ENSXCOG00000017054.1"/>
</dbReference>
<dbReference type="InterPro" id="IPR042651">
    <property type="entry name" value="Rgs22"/>
</dbReference>
<dbReference type="STRING" id="32473.ENSXCOP00000022823"/>
<dbReference type="Proteomes" id="UP000261380">
    <property type="component" value="Unplaced"/>
</dbReference>
<proteinExistence type="predicted"/>
<dbReference type="GO" id="GO:0009966">
    <property type="term" value="P:regulation of signal transduction"/>
    <property type="evidence" value="ECO:0007669"/>
    <property type="project" value="InterPro"/>
</dbReference>
<accession>A0A3B5MEW1</accession>
<dbReference type="SUPFAM" id="SSF48097">
    <property type="entry name" value="Regulator of G-protein signaling, RGS"/>
    <property type="match status" value="4"/>
</dbReference>
<feature type="domain" description="RGS" evidence="2">
    <location>
        <begin position="712"/>
        <end position="818"/>
    </location>
</feature>
<dbReference type="InterPro" id="IPR044926">
    <property type="entry name" value="RGS_subdomain_2"/>
</dbReference>
<feature type="domain" description="RGS" evidence="2">
    <location>
        <begin position="435"/>
        <end position="529"/>
    </location>
</feature>
<dbReference type="GO" id="GO:0005737">
    <property type="term" value="C:cytoplasm"/>
    <property type="evidence" value="ECO:0007669"/>
    <property type="project" value="TreeGrafter"/>
</dbReference>
<feature type="compositionally biased region" description="Basic and acidic residues" evidence="1">
    <location>
        <begin position="209"/>
        <end position="228"/>
    </location>
</feature>
<dbReference type="Gene3D" id="1.10.167.10">
    <property type="entry name" value="Regulator of G-protein Signalling 4, domain 2"/>
    <property type="match status" value="4"/>
</dbReference>
<feature type="compositionally biased region" description="Polar residues" evidence="1">
    <location>
        <begin position="196"/>
        <end position="208"/>
    </location>
</feature>
<dbReference type="GO" id="GO:0005634">
    <property type="term" value="C:nucleus"/>
    <property type="evidence" value="ECO:0007669"/>
    <property type="project" value="TreeGrafter"/>
</dbReference>
<reference evidence="3" key="2">
    <citation type="submission" date="2025-09" db="UniProtKB">
        <authorList>
            <consortium name="Ensembl"/>
        </authorList>
    </citation>
    <scope>IDENTIFICATION</scope>
</reference>